<feature type="signal peptide" evidence="2">
    <location>
        <begin position="1"/>
        <end position="22"/>
    </location>
</feature>
<accession>A0ABP8DNS0</accession>
<dbReference type="PANTHER" id="PTHR37423">
    <property type="entry name" value="SOLUBLE LYTIC MUREIN TRANSGLYCOSYLASE-RELATED"/>
    <property type="match status" value="1"/>
</dbReference>
<dbReference type="InterPro" id="IPR023346">
    <property type="entry name" value="Lysozyme-like_dom_sf"/>
</dbReference>
<feature type="region of interest" description="Disordered" evidence="1">
    <location>
        <begin position="30"/>
        <end position="115"/>
    </location>
</feature>
<dbReference type="Proteomes" id="UP001500620">
    <property type="component" value="Unassembled WGS sequence"/>
</dbReference>
<dbReference type="InterPro" id="IPR008258">
    <property type="entry name" value="Transglycosylase_SLT_dom_1"/>
</dbReference>
<dbReference type="CDD" id="cd00254">
    <property type="entry name" value="LT-like"/>
    <property type="match status" value="1"/>
</dbReference>
<comment type="caution">
    <text evidence="4">The sequence shown here is derived from an EMBL/GenBank/DDBJ whole genome shotgun (WGS) entry which is preliminary data.</text>
</comment>
<reference evidence="5" key="1">
    <citation type="journal article" date="2019" name="Int. J. Syst. Evol. Microbiol.">
        <title>The Global Catalogue of Microorganisms (GCM) 10K type strain sequencing project: providing services to taxonomists for standard genome sequencing and annotation.</title>
        <authorList>
            <consortium name="The Broad Institute Genomics Platform"/>
            <consortium name="The Broad Institute Genome Sequencing Center for Infectious Disease"/>
            <person name="Wu L."/>
            <person name="Ma J."/>
        </authorList>
    </citation>
    <scope>NUCLEOTIDE SEQUENCE [LARGE SCALE GENOMIC DNA]</scope>
    <source>
        <strain evidence="5">JCM 17441</strain>
    </source>
</reference>
<dbReference type="PROSITE" id="PS51257">
    <property type="entry name" value="PROKAR_LIPOPROTEIN"/>
    <property type="match status" value="1"/>
</dbReference>
<protein>
    <recommendedName>
        <fullName evidence="3">Transglycosylase SLT domain-containing protein</fullName>
    </recommendedName>
</protein>
<evidence type="ECO:0000313" key="5">
    <source>
        <dbReference type="Proteomes" id="UP001500620"/>
    </source>
</evidence>
<evidence type="ECO:0000259" key="3">
    <source>
        <dbReference type="Pfam" id="PF01464"/>
    </source>
</evidence>
<sequence>MPGVGRTTAVCAVIAAALLAVAACGGGNNDSAGQAGPAESTSVAPEPVAALAQAEPGPSASRSAAPSHRPTTTKSPVVPSRDPAKVSQSLPPAPHPPAAPPSSPAPGAKCPTYTGPKAPAADVRAALDAAAAKQFWPTSAPSIRVPSRLLYGVAWQESGWQSTIVACDGGVGTMQIMPATATWMNNRFGSSYDLNTLTGNVMIGGEYLAWLVKYFGDAYYQASYDLSVPAPAGGVSLLDSIVAAYNYGPGAIDPTKGRAGIPNWNYVDNVEALMNNCPCLN</sequence>
<feature type="domain" description="Transglycosylase SLT" evidence="3">
    <location>
        <begin position="144"/>
        <end position="259"/>
    </location>
</feature>
<evidence type="ECO:0000256" key="1">
    <source>
        <dbReference type="SAM" id="MobiDB-lite"/>
    </source>
</evidence>
<name>A0ABP8DNS0_9ACTN</name>
<feature type="compositionally biased region" description="Pro residues" evidence="1">
    <location>
        <begin position="91"/>
        <end position="104"/>
    </location>
</feature>
<dbReference type="PANTHER" id="PTHR37423:SF2">
    <property type="entry name" value="MEMBRANE-BOUND LYTIC MUREIN TRANSGLYCOSYLASE C"/>
    <property type="match status" value="1"/>
</dbReference>
<organism evidence="4 5">
    <name type="scientific">Dactylosporangium darangshiense</name>
    <dbReference type="NCBI Taxonomy" id="579108"/>
    <lineage>
        <taxon>Bacteria</taxon>
        <taxon>Bacillati</taxon>
        <taxon>Actinomycetota</taxon>
        <taxon>Actinomycetes</taxon>
        <taxon>Micromonosporales</taxon>
        <taxon>Micromonosporaceae</taxon>
        <taxon>Dactylosporangium</taxon>
    </lineage>
</organism>
<dbReference type="SUPFAM" id="SSF53955">
    <property type="entry name" value="Lysozyme-like"/>
    <property type="match status" value="1"/>
</dbReference>
<dbReference type="EMBL" id="BAABAT010000041">
    <property type="protein sequence ID" value="GAA4260511.1"/>
    <property type="molecule type" value="Genomic_DNA"/>
</dbReference>
<proteinExistence type="predicted"/>
<dbReference type="Pfam" id="PF01464">
    <property type="entry name" value="SLT"/>
    <property type="match status" value="1"/>
</dbReference>
<evidence type="ECO:0000313" key="4">
    <source>
        <dbReference type="EMBL" id="GAA4260511.1"/>
    </source>
</evidence>
<keyword evidence="2" id="KW-0732">Signal</keyword>
<gene>
    <name evidence="4" type="ORF">GCM10022255_089400</name>
</gene>
<dbReference type="Gene3D" id="1.10.530.10">
    <property type="match status" value="1"/>
</dbReference>
<keyword evidence="5" id="KW-1185">Reference proteome</keyword>
<feature type="chain" id="PRO_5046571100" description="Transglycosylase SLT domain-containing protein" evidence="2">
    <location>
        <begin position="23"/>
        <end position="281"/>
    </location>
</feature>
<evidence type="ECO:0000256" key="2">
    <source>
        <dbReference type="SAM" id="SignalP"/>
    </source>
</evidence>
<feature type="compositionally biased region" description="Low complexity" evidence="1">
    <location>
        <begin position="54"/>
        <end position="70"/>
    </location>
</feature>